<feature type="region of interest" description="Disordered" evidence="1">
    <location>
        <begin position="18"/>
        <end position="63"/>
    </location>
</feature>
<keyword evidence="3" id="KW-1185">Reference proteome</keyword>
<dbReference type="HOGENOM" id="CLU_2889008_0_0_1"/>
<reference evidence="2 3" key="1">
    <citation type="submission" date="2012-08" db="EMBL/GenBank/DDBJ databases">
        <title>Oryza genome evolution.</title>
        <authorList>
            <person name="Wing R.A."/>
        </authorList>
    </citation>
    <scope>NUCLEOTIDE SEQUENCE</scope>
</reference>
<proteinExistence type="predicted"/>
<reference evidence="2" key="3">
    <citation type="submission" date="2015-04" db="UniProtKB">
        <authorList>
            <consortium name="EnsemblPlants"/>
        </authorList>
    </citation>
    <scope>IDENTIFICATION</scope>
</reference>
<dbReference type="EnsemblPlants" id="LPERR04G01240.1">
    <property type="protein sequence ID" value="LPERR04G01240.1"/>
    <property type="gene ID" value="LPERR04G01240"/>
</dbReference>
<evidence type="ECO:0000313" key="3">
    <source>
        <dbReference type="Proteomes" id="UP000032180"/>
    </source>
</evidence>
<dbReference type="AlphaFoldDB" id="A0A0D9W250"/>
<reference evidence="3" key="2">
    <citation type="submission" date="2013-12" db="EMBL/GenBank/DDBJ databases">
        <authorList>
            <person name="Yu Y."/>
            <person name="Lee S."/>
            <person name="de Baynast K."/>
            <person name="Wissotski M."/>
            <person name="Liu L."/>
            <person name="Talag J."/>
            <person name="Goicoechea J."/>
            <person name="Angelova A."/>
            <person name="Jetty R."/>
            <person name="Kudrna D."/>
            <person name="Golser W."/>
            <person name="Rivera L."/>
            <person name="Zhang J."/>
            <person name="Wing R."/>
        </authorList>
    </citation>
    <scope>NUCLEOTIDE SEQUENCE</scope>
</reference>
<protein>
    <submittedName>
        <fullName evidence="2">Uncharacterized protein</fullName>
    </submittedName>
</protein>
<accession>A0A0D9W250</accession>
<sequence length="63" mass="6688">MKSAWYIAAVSVSQETGGMWSGTGRGMAVVRGSSRRRSWQTSMADGRGKDGEGALDGFCQEEG</sequence>
<dbReference type="Gramene" id="LPERR04G01240.1">
    <property type="protein sequence ID" value="LPERR04G01240.1"/>
    <property type="gene ID" value="LPERR04G01240"/>
</dbReference>
<evidence type="ECO:0000313" key="2">
    <source>
        <dbReference type="EnsemblPlants" id="LPERR04G01240.1"/>
    </source>
</evidence>
<name>A0A0D9W250_9ORYZ</name>
<dbReference type="Proteomes" id="UP000032180">
    <property type="component" value="Chromosome 4"/>
</dbReference>
<organism evidence="2 3">
    <name type="scientific">Leersia perrieri</name>
    <dbReference type="NCBI Taxonomy" id="77586"/>
    <lineage>
        <taxon>Eukaryota</taxon>
        <taxon>Viridiplantae</taxon>
        <taxon>Streptophyta</taxon>
        <taxon>Embryophyta</taxon>
        <taxon>Tracheophyta</taxon>
        <taxon>Spermatophyta</taxon>
        <taxon>Magnoliopsida</taxon>
        <taxon>Liliopsida</taxon>
        <taxon>Poales</taxon>
        <taxon>Poaceae</taxon>
        <taxon>BOP clade</taxon>
        <taxon>Oryzoideae</taxon>
        <taxon>Oryzeae</taxon>
        <taxon>Oryzinae</taxon>
        <taxon>Leersia</taxon>
    </lineage>
</organism>
<evidence type="ECO:0000256" key="1">
    <source>
        <dbReference type="SAM" id="MobiDB-lite"/>
    </source>
</evidence>